<evidence type="ECO:0000256" key="12">
    <source>
        <dbReference type="ARBA" id="ARBA00023254"/>
    </source>
</evidence>
<keyword evidence="8" id="KW-0460">Magnesium</keyword>
<dbReference type="GO" id="GO:0008821">
    <property type="term" value="F:crossover junction DNA endonuclease activity"/>
    <property type="evidence" value="ECO:0007669"/>
    <property type="project" value="TreeGrafter"/>
</dbReference>
<evidence type="ECO:0000256" key="2">
    <source>
        <dbReference type="ARBA" id="ARBA00004123"/>
    </source>
</evidence>
<sequence length="450" mass="51804">MSDKVYSGVKVWIDKNFIQNTKGAGELLTNMEKSSIQTIIEKLPVENGIFWTRKPSNSKEMSNNQETQHNHLIVKIDLDSFVEKLSSANFANLIQFVKSSKQNAQVTQMSLIVPGFKSFQKSLKNTDNLKENEFVKNKKTKLNKYDLNKAVISLELEENCCIRSYDTTDELRDLILSYTKSVAEYLSKTEGADNLIFCDKSVEKSQAKISKDGQGLINLWKDILESFPLVSSDQALAICSQYPSPLLLKNAYEQTSNSLLIADIQVRRGAGVLSNVRRIGPELSQKIHKFLTSRSSDQLIIMIQLNDDVVNKILFSFLIILVVYYMRKYLKKWKVDQLTEKKSEINFVDSQIKRETLLQEKLSQVQNEQIPRLKLSSQINKNLSSEEKEKENELRQKQLENIFELLKSQDLKPTPDQDFKFSLLSKENECDEKEVELKNIFNSQLRLYGL</sequence>
<keyword evidence="13" id="KW-0812">Transmembrane</keyword>
<keyword evidence="12" id="KW-0469">Meiosis</keyword>
<dbReference type="AlphaFoldDB" id="A0A482DJZ6"/>
<dbReference type="InterPro" id="IPR042530">
    <property type="entry name" value="EME1/EME2_C"/>
</dbReference>
<evidence type="ECO:0000256" key="1">
    <source>
        <dbReference type="ARBA" id="ARBA00001946"/>
    </source>
</evidence>
<dbReference type="GO" id="GO:0046872">
    <property type="term" value="F:metal ion binding"/>
    <property type="evidence" value="ECO:0007669"/>
    <property type="project" value="UniProtKB-KW"/>
</dbReference>
<keyword evidence="10" id="KW-0234">DNA repair</keyword>
<evidence type="ECO:0000259" key="14">
    <source>
        <dbReference type="Pfam" id="PF25473"/>
    </source>
</evidence>
<feature type="transmembrane region" description="Helical" evidence="13">
    <location>
        <begin position="309"/>
        <end position="326"/>
    </location>
</feature>
<name>A0A482DJZ6_9BILA</name>
<evidence type="ECO:0000256" key="4">
    <source>
        <dbReference type="ARBA" id="ARBA00022723"/>
    </source>
</evidence>
<dbReference type="GO" id="GO:0005634">
    <property type="term" value="C:nucleus"/>
    <property type="evidence" value="ECO:0007669"/>
    <property type="project" value="UniProtKB-SubCell"/>
</dbReference>
<dbReference type="GO" id="GO:0031297">
    <property type="term" value="P:replication fork processing"/>
    <property type="evidence" value="ECO:0007669"/>
    <property type="project" value="TreeGrafter"/>
</dbReference>
<keyword evidence="11" id="KW-0539">Nucleus</keyword>
<evidence type="ECO:0000256" key="6">
    <source>
        <dbReference type="ARBA" id="ARBA00022763"/>
    </source>
</evidence>
<keyword evidence="13" id="KW-0472">Membrane</keyword>
<evidence type="ECO:0000256" key="9">
    <source>
        <dbReference type="ARBA" id="ARBA00023172"/>
    </source>
</evidence>
<keyword evidence="13" id="KW-1133">Transmembrane helix</keyword>
<comment type="subcellular location">
    <subcellularLocation>
        <location evidence="2">Nucleus</location>
    </subcellularLocation>
</comment>
<keyword evidence="6" id="KW-0227">DNA damage</keyword>
<dbReference type="PANTHER" id="PTHR21077:SF5">
    <property type="entry name" value="CROSSOVER JUNCTION ENDONUCLEASE MMS4"/>
    <property type="match status" value="1"/>
</dbReference>
<keyword evidence="4" id="KW-0479">Metal-binding</keyword>
<keyword evidence="5 15" id="KW-0255">Endonuclease</keyword>
<evidence type="ECO:0000256" key="8">
    <source>
        <dbReference type="ARBA" id="ARBA00022842"/>
    </source>
</evidence>
<evidence type="ECO:0000256" key="7">
    <source>
        <dbReference type="ARBA" id="ARBA00022801"/>
    </source>
</evidence>
<dbReference type="Gene3D" id="1.10.150.670">
    <property type="entry name" value="Crossover junction endonuclease EME1, DNA-binding domain"/>
    <property type="match status" value="1"/>
</dbReference>
<dbReference type="GO" id="GO:0000712">
    <property type="term" value="P:resolution of meiotic recombination intermediates"/>
    <property type="evidence" value="ECO:0007669"/>
    <property type="project" value="TreeGrafter"/>
</dbReference>
<evidence type="ECO:0000256" key="5">
    <source>
        <dbReference type="ARBA" id="ARBA00022759"/>
    </source>
</evidence>
<evidence type="ECO:0000256" key="3">
    <source>
        <dbReference type="ARBA" id="ARBA00022722"/>
    </source>
</evidence>
<dbReference type="GO" id="GO:0048476">
    <property type="term" value="C:Holliday junction resolvase complex"/>
    <property type="evidence" value="ECO:0007669"/>
    <property type="project" value="InterPro"/>
</dbReference>
<keyword evidence="7" id="KW-0378">Hydrolase</keyword>
<reference evidence="15" key="1">
    <citation type="journal article" date="2019" name="Hydrobiologia">
        <title>Targeted cytochrome P450 3045C1 (CYP3045C1) gene mutation via CRISPR-Cas9 ribonucleoproteins in the marine rotifer Brachionus koreanus.</title>
        <authorList>
            <person name="Kim D.-H."/>
            <person name="Yu J."/>
            <person name="Park J.C."/>
            <person name="Jeong C.-B."/>
            <person name="Bae S."/>
            <person name="Lee J.-S."/>
        </authorList>
    </citation>
    <scope>NUCLEOTIDE SEQUENCE</scope>
</reference>
<dbReference type="InterPro" id="IPR033310">
    <property type="entry name" value="Mms4/EME1/EME2"/>
</dbReference>
<comment type="cofactor">
    <cofactor evidence="1">
        <name>Mg(2+)</name>
        <dbReference type="ChEBI" id="CHEBI:18420"/>
    </cofactor>
</comment>
<organism evidence="15">
    <name type="scientific">Brachionus koreanus</name>
    <dbReference type="NCBI Taxonomy" id="1199090"/>
    <lineage>
        <taxon>Eukaryota</taxon>
        <taxon>Metazoa</taxon>
        <taxon>Spiralia</taxon>
        <taxon>Gnathifera</taxon>
        <taxon>Rotifera</taxon>
        <taxon>Eurotatoria</taxon>
        <taxon>Monogononta</taxon>
        <taxon>Pseudotrocha</taxon>
        <taxon>Ploima</taxon>
        <taxon>Brachionidae</taxon>
        <taxon>Brachionus</taxon>
    </lineage>
</organism>
<proteinExistence type="evidence at transcript level"/>
<feature type="domain" description="Matrix-remodeling-associated protein 7 helical" evidence="14">
    <location>
        <begin position="372"/>
        <end position="409"/>
    </location>
</feature>
<dbReference type="EMBL" id="MK058712">
    <property type="protein sequence ID" value="QBM06238.1"/>
    <property type="molecule type" value="mRNA"/>
</dbReference>
<dbReference type="Pfam" id="PF25473">
    <property type="entry name" value="MXRA7_helical"/>
    <property type="match status" value="1"/>
</dbReference>
<accession>A0A482DJZ6</accession>
<protein>
    <submittedName>
        <fullName evidence="15">Crossover junction endonuclease EME1</fullName>
    </submittedName>
</protein>
<dbReference type="InterPro" id="IPR057534">
    <property type="entry name" value="MXRA7_helical"/>
</dbReference>
<evidence type="ECO:0000256" key="10">
    <source>
        <dbReference type="ARBA" id="ARBA00023204"/>
    </source>
</evidence>
<dbReference type="Pfam" id="PF21292">
    <property type="entry name" value="EME1-MUS81_C"/>
    <property type="match status" value="1"/>
</dbReference>
<evidence type="ECO:0000256" key="13">
    <source>
        <dbReference type="SAM" id="Phobius"/>
    </source>
</evidence>
<dbReference type="Gene3D" id="3.40.50.10130">
    <property type="match status" value="1"/>
</dbReference>
<dbReference type="GO" id="GO:0006302">
    <property type="term" value="P:double-strand break repair"/>
    <property type="evidence" value="ECO:0007669"/>
    <property type="project" value="TreeGrafter"/>
</dbReference>
<evidence type="ECO:0000313" key="15">
    <source>
        <dbReference type="EMBL" id="QBM06238.1"/>
    </source>
</evidence>
<dbReference type="PANTHER" id="PTHR21077">
    <property type="entry name" value="EME1 PROTEIN"/>
    <property type="match status" value="1"/>
</dbReference>
<evidence type="ECO:0000256" key="11">
    <source>
        <dbReference type="ARBA" id="ARBA00023242"/>
    </source>
</evidence>
<keyword evidence="9" id="KW-0233">DNA recombination</keyword>
<dbReference type="GO" id="GO:0031573">
    <property type="term" value="P:mitotic intra-S DNA damage checkpoint signaling"/>
    <property type="evidence" value="ECO:0007669"/>
    <property type="project" value="TreeGrafter"/>
</dbReference>
<keyword evidence="3" id="KW-0540">Nuclease</keyword>